<dbReference type="AlphaFoldDB" id="A0ABD6AZB1"/>
<accession>A0ABD6AZB1</accession>
<reference evidence="1 2" key="1">
    <citation type="journal article" date="2019" name="Int. J. Syst. Evol. Microbiol.">
        <title>The Global Catalogue of Microorganisms (GCM) 10K type strain sequencing project: providing services to taxonomists for standard genome sequencing and annotation.</title>
        <authorList>
            <consortium name="The Broad Institute Genomics Platform"/>
            <consortium name="The Broad Institute Genome Sequencing Center for Infectious Disease"/>
            <person name="Wu L."/>
            <person name="Ma J."/>
        </authorList>
    </citation>
    <scope>NUCLEOTIDE SEQUENCE [LARGE SCALE GENOMIC DNA]</scope>
    <source>
        <strain evidence="1 2">CGMCC 1.12563</strain>
    </source>
</reference>
<name>A0ABD6AZB1_9EURY</name>
<gene>
    <name evidence="1" type="ORF">ACFSBT_17705</name>
</gene>
<evidence type="ECO:0000313" key="2">
    <source>
        <dbReference type="Proteomes" id="UP001597187"/>
    </source>
</evidence>
<dbReference type="EMBL" id="JBHUDC010000008">
    <property type="protein sequence ID" value="MFD1515119.1"/>
    <property type="molecule type" value="Genomic_DNA"/>
</dbReference>
<evidence type="ECO:0000313" key="1">
    <source>
        <dbReference type="EMBL" id="MFD1515119.1"/>
    </source>
</evidence>
<dbReference type="Proteomes" id="UP001597187">
    <property type="component" value="Unassembled WGS sequence"/>
</dbReference>
<proteinExistence type="predicted"/>
<protein>
    <submittedName>
        <fullName evidence="1">Uncharacterized protein</fullName>
    </submittedName>
</protein>
<organism evidence="1 2">
    <name type="scientific">Halomarina rubra</name>
    <dbReference type="NCBI Taxonomy" id="2071873"/>
    <lineage>
        <taxon>Archaea</taxon>
        <taxon>Methanobacteriati</taxon>
        <taxon>Methanobacteriota</taxon>
        <taxon>Stenosarchaea group</taxon>
        <taxon>Halobacteria</taxon>
        <taxon>Halobacteriales</taxon>
        <taxon>Natronomonadaceae</taxon>
        <taxon>Halomarina</taxon>
    </lineage>
</organism>
<dbReference type="RefSeq" id="WP_250875043.1">
    <property type="nucleotide sequence ID" value="NZ_JALXFV010000008.1"/>
</dbReference>
<keyword evidence="2" id="KW-1185">Reference proteome</keyword>
<comment type="caution">
    <text evidence="1">The sequence shown here is derived from an EMBL/GenBank/DDBJ whole genome shotgun (WGS) entry which is preliminary data.</text>
</comment>
<sequence length="448" mass="48603">MSDYVEDLDDGDASDWTFYDPNFDVQQESYDGAQRWRGTYSVGGNTTDGAPAVLAEWHPEELAGGVRLSSFEFYWNEDDISYGGGLRLLDSSGSEVLTVGSSNPGWEVSDGTGNVSVWAGDGYDRWNRFSHTFNWSAGTYSIDYYDPVADHTETGTFGLQSTLDVRTVELVNLGSDTTPVQSLSATWYDDFTFGMSGTVVDLKALWERNDPKLVFPDGTVRPPNSGVYVIDGTGAVSPLWEAVTTTTIDALNGSLDAGWNGDTGDFSSNTSEAVEGGAAVVTDTFSSTINLTSYSGDGLPAYLPKGNRLRTYLTPQNINANGPKVSIYIGREGPDEGYYGLLEFHNDVGQLTRADGDGTFNNLQGSTATSEAFSVGTTYEISYTWDDGTLGGSDGDLTFEVKNDDTDTVVLTLTGNDSTWDGNAGFRVYFWGDMSNNPLVWDWMHRVA</sequence>